<dbReference type="Gene3D" id="3.30.9.10">
    <property type="entry name" value="D-Amino Acid Oxidase, subunit A, domain 2"/>
    <property type="match status" value="1"/>
</dbReference>
<keyword evidence="1" id="KW-0001">2Fe-2S</keyword>
<evidence type="ECO:0000313" key="8">
    <source>
        <dbReference type="EMBL" id="SMB78972.1"/>
    </source>
</evidence>
<reference evidence="8 9" key="1">
    <citation type="submission" date="2017-04" db="EMBL/GenBank/DDBJ databases">
        <authorList>
            <person name="Afonso C.L."/>
            <person name="Miller P.J."/>
            <person name="Scott M.A."/>
            <person name="Spackman E."/>
            <person name="Goraichik I."/>
            <person name="Dimitrov K.M."/>
            <person name="Suarez D.L."/>
            <person name="Swayne D.E."/>
        </authorList>
    </citation>
    <scope>NUCLEOTIDE SEQUENCE [LARGE SCALE GENOMIC DNA]</scope>
    <source>
        <strain evidence="8 9">DSM 11270</strain>
    </source>
</reference>
<proteinExistence type="predicted"/>
<keyword evidence="4" id="KW-0411">Iron-sulfur</keyword>
<dbReference type="InterPro" id="IPR017941">
    <property type="entry name" value="Rieske_2Fe-2S"/>
</dbReference>
<dbReference type="Gene3D" id="2.102.10.10">
    <property type="entry name" value="Rieske [2Fe-2S] iron-sulphur domain"/>
    <property type="match status" value="1"/>
</dbReference>
<comment type="cofactor">
    <cofactor evidence="6">
        <name>[2Fe-2S] cluster</name>
        <dbReference type="ChEBI" id="CHEBI:190135"/>
    </cofactor>
</comment>
<dbReference type="InterPro" id="IPR038010">
    <property type="entry name" value="YhfW_C"/>
</dbReference>
<dbReference type="GO" id="GO:0016020">
    <property type="term" value="C:membrane"/>
    <property type="evidence" value="ECO:0007669"/>
    <property type="project" value="InterPro"/>
</dbReference>
<dbReference type="SUPFAM" id="SSF50022">
    <property type="entry name" value="ISP domain"/>
    <property type="match status" value="1"/>
</dbReference>
<evidence type="ECO:0000259" key="7">
    <source>
        <dbReference type="PROSITE" id="PS51296"/>
    </source>
</evidence>
<evidence type="ECO:0000256" key="6">
    <source>
        <dbReference type="ARBA" id="ARBA00034078"/>
    </source>
</evidence>
<dbReference type="InterPro" id="IPR036188">
    <property type="entry name" value="FAD/NAD-bd_sf"/>
</dbReference>
<dbReference type="PANTHER" id="PTHR10134">
    <property type="entry name" value="CYTOCHROME B-C1 COMPLEX SUBUNIT RIESKE, MITOCHONDRIAL"/>
    <property type="match status" value="1"/>
</dbReference>
<gene>
    <name evidence="8" type="ORF">SAMN00017405_0713</name>
</gene>
<dbReference type="InterPro" id="IPR014349">
    <property type="entry name" value="Rieske_Fe-S_prot"/>
</dbReference>
<dbReference type="PRINTS" id="PR00162">
    <property type="entry name" value="RIESKE"/>
</dbReference>
<evidence type="ECO:0000256" key="3">
    <source>
        <dbReference type="ARBA" id="ARBA00023004"/>
    </source>
</evidence>
<dbReference type="STRING" id="656914.SAMN00017405_0713"/>
<evidence type="ECO:0000256" key="4">
    <source>
        <dbReference type="ARBA" id="ARBA00023014"/>
    </source>
</evidence>
<organism evidence="8 9">
    <name type="scientific">Desulfonispora thiosulfatigenes DSM 11270</name>
    <dbReference type="NCBI Taxonomy" id="656914"/>
    <lineage>
        <taxon>Bacteria</taxon>
        <taxon>Bacillati</taxon>
        <taxon>Bacillota</taxon>
        <taxon>Clostridia</taxon>
        <taxon>Eubacteriales</taxon>
        <taxon>Peptococcaceae</taxon>
        <taxon>Desulfonispora</taxon>
    </lineage>
</organism>
<dbReference type="GO" id="GO:0051537">
    <property type="term" value="F:2 iron, 2 sulfur cluster binding"/>
    <property type="evidence" value="ECO:0007669"/>
    <property type="project" value="UniProtKB-KW"/>
</dbReference>
<dbReference type="Pfam" id="PF00355">
    <property type="entry name" value="Rieske"/>
    <property type="match status" value="1"/>
</dbReference>
<dbReference type="Pfam" id="PF01266">
    <property type="entry name" value="DAO"/>
    <property type="match status" value="1"/>
</dbReference>
<feature type="domain" description="Rieske" evidence="7">
    <location>
        <begin position="160"/>
        <end position="240"/>
    </location>
</feature>
<dbReference type="InterPro" id="IPR006076">
    <property type="entry name" value="FAD-dep_OxRdtase"/>
</dbReference>
<dbReference type="FunFam" id="2.102.10.10:FF:000014">
    <property type="entry name" value="Oxidoreductase, FAD dependent"/>
    <property type="match status" value="1"/>
</dbReference>
<evidence type="ECO:0000256" key="5">
    <source>
        <dbReference type="ARBA" id="ARBA00023157"/>
    </source>
</evidence>
<dbReference type="SUPFAM" id="SSF51971">
    <property type="entry name" value="Nucleotide-binding domain"/>
    <property type="match status" value="1"/>
</dbReference>
<keyword evidence="3" id="KW-0408">Iron</keyword>
<dbReference type="AlphaFoldDB" id="A0A1W1UD73"/>
<keyword evidence="2" id="KW-0479">Metal-binding</keyword>
<evidence type="ECO:0000256" key="1">
    <source>
        <dbReference type="ARBA" id="ARBA00022714"/>
    </source>
</evidence>
<dbReference type="Proteomes" id="UP000192731">
    <property type="component" value="Unassembled WGS sequence"/>
</dbReference>
<dbReference type="GO" id="GO:0046872">
    <property type="term" value="F:metal ion binding"/>
    <property type="evidence" value="ECO:0007669"/>
    <property type="project" value="UniProtKB-KW"/>
</dbReference>
<evidence type="ECO:0000256" key="2">
    <source>
        <dbReference type="ARBA" id="ARBA00022723"/>
    </source>
</evidence>
<dbReference type="GO" id="GO:0016705">
    <property type="term" value="F:oxidoreductase activity, acting on paired donors, with incorporation or reduction of molecular oxygen"/>
    <property type="evidence" value="ECO:0007669"/>
    <property type="project" value="UniProtKB-ARBA"/>
</dbReference>
<dbReference type="CDD" id="cd03477">
    <property type="entry name" value="Rieske_YhfW_C"/>
    <property type="match status" value="1"/>
</dbReference>
<dbReference type="GO" id="GO:0004497">
    <property type="term" value="F:monooxygenase activity"/>
    <property type="evidence" value="ECO:0007669"/>
    <property type="project" value="UniProtKB-ARBA"/>
</dbReference>
<dbReference type="InterPro" id="IPR005805">
    <property type="entry name" value="Rieske_Fe-S_prot_C"/>
</dbReference>
<protein>
    <submittedName>
        <fullName evidence="8">Rieske Fe-S protein</fullName>
    </submittedName>
</protein>
<keyword evidence="9" id="KW-1185">Reference proteome</keyword>
<dbReference type="Gene3D" id="3.50.50.60">
    <property type="entry name" value="FAD/NAD(P)-binding domain"/>
    <property type="match status" value="1"/>
</dbReference>
<dbReference type="PROSITE" id="PS51296">
    <property type="entry name" value="RIESKE"/>
    <property type="match status" value="1"/>
</dbReference>
<name>A0A1W1UD73_DESTI</name>
<dbReference type="InterPro" id="IPR036922">
    <property type="entry name" value="Rieske_2Fe-2S_sf"/>
</dbReference>
<keyword evidence="5" id="KW-1015">Disulfide bond</keyword>
<accession>A0A1W1UD73</accession>
<evidence type="ECO:0000313" key="9">
    <source>
        <dbReference type="Proteomes" id="UP000192731"/>
    </source>
</evidence>
<dbReference type="EMBL" id="FWWT01000005">
    <property type="protein sequence ID" value="SMB78972.1"/>
    <property type="molecule type" value="Genomic_DNA"/>
</dbReference>
<sequence>MDKYPGGMYISAEDPTRSLRSQDTENGELLLVGGENHKTGQGVNTQNHYDLLVNYSRKLFSIEDIPYRWSTQDCMTVDGLPYIGQYTEKTPNMYIATGYGKWGMTNGTAAGMVIKDLIIKGDSPWKDVYNPSRQTIKASAKKYITENYNVARELLKGKLSPLPNKVEIKRGEGKVIEADGQRCGAFRDTLGKLHIVNTTCTHLGCELTWNSAETSWDCPCHGSRFSYKGEVIEGPAIKPLDARNDVNLIERLIKEDF</sequence>